<name>A0A6S7AGB2_9BURK</name>
<dbReference type="Proteomes" id="UP000494111">
    <property type="component" value="Unassembled WGS sequence"/>
</dbReference>
<dbReference type="InterPro" id="IPR004046">
    <property type="entry name" value="GST_C"/>
</dbReference>
<dbReference type="SUPFAM" id="SSF52833">
    <property type="entry name" value="Thioredoxin-like"/>
    <property type="match status" value="1"/>
</dbReference>
<dbReference type="InterPro" id="IPR010987">
    <property type="entry name" value="Glutathione-S-Trfase_C-like"/>
</dbReference>
<dbReference type="SFLD" id="SFLDS00019">
    <property type="entry name" value="Glutathione_Transferase_(cytos"/>
    <property type="match status" value="1"/>
</dbReference>
<evidence type="ECO:0000313" key="4">
    <source>
        <dbReference type="Proteomes" id="UP000494111"/>
    </source>
</evidence>
<dbReference type="InterPro" id="IPR036282">
    <property type="entry name" value="Glutathione-S-Trfase_C_sf"/>
</dbReference>
<feature type="domain" description="GST N-terminal" evidence="1">
    <location>
        <begin position="34"/>
        <end position="116"/>
    </location>
</feature>
<dbReference type="SFLD" id="SFLDG00358">
    <property type="entry name" value="Main_(cytGST)"/>
    <property type="match status" value="1"/>
</dbReference>
<dbReference type="PANTHER" id="PTHR44051:SF2">
    <property type="entry name" value="HYPOTHETICAL GLUTATHIONE S-TRANSFERASE LIKE PROTEIN"/>
    <property type="match status" value="1"/>
</dbReference>
<evidence type="ECO:0000259" key="2">
    <source>
        <dbReference type="PROSITE" id="PS50405"/>
    </source>
</evidence>
<dbReference type="InterPro" id="IPR040079">
    <property type="entry name" value="Glutathione_S-Trfase"/>
</dbReference>
<protein>
    <recommendedName>
        <fullName evidence="5">Maleylpyruvate isomerase</fullName>
    </recommendedName>
</protein>
<sequence>MATSETNPMMPQTETMPMTNVSHTTPALHPLAGKPLELADTLRSGNAWKIRLACGFMGLALTRRTFDIVQGDLETEAFGRINPWRQVPALLTPEGEWLAESQAILWYLGRGTPWLPEGRLEQAQVASWLSFEQTQHMHAYAQPRLLIHLRRTARVDDPAMVQWRTIGLRAAAWMDAHLAGRSFLVGDAPTIADIALYPYTSMADEGGYDLSAFTHISAWLARMRALPGFTPLLETA</sequence>
<dbReference type="Gene3D" id="3.40.30.10">
    <property type="entry name" value="Glutaredoxin"/>
    <property type="match status" value="1"/>
</dbReference>
<dbReference type="EMBL" id="CADIJO010000013">
    <property type="protein sequence ID" value="CAB3718473.1"/>
    <property type="molecule type" value="Genomic_DNA"/>
</dbReference>
<proteinExistence type="predicted"/>
<dbReference type="Pfam" id="PF00043">
    <property type="entry name" value="GST_C"/>
    <property type="match status" value="1"/>
</dbReference>
<dbReference type="AlphaFoldDB" id="A0A6S7AGB2"/>
<dbReference type="InterPro" id="IPR036249">
    <property type="entry name" value="Thioredoxin-like_sf"/>
</dbReference>
<evidence type="ECO:0000259" key="1">
    <source>
        <dbReference type="PROSITE" id="PS50404"/>
    </source>
</evidence>
<dbReference type="Gene3D" id="1.20.1050.10">
    <property type="match status" value="1"/>
</dbReference>
<dbReference type="SUPFAM" id="SSF47616">
    <property type="entry name" value="GST C-terminal domain-like"/>
    <property type="match status" value="1"/>
</dbReference>
<evidence type="ECO:0000313" key="3">
    <source>
        <dbReference type="EMBL" id="CAB3718473.1"/>
    </source>
</evidence>
<feature type="domain" description="GST C-terminal" evidence="2">
    <location>
        <begin position="118"/>
        <end position="236"/>
    </location>
</feature>
<dbReference type="PROSITE" id="PS50405">
    <property type="entry name" value="GST_CTER"/>
    <property type="match status" value="1"/>
</dbReference>
<dbReference type="PANTHER" id="PTHR44051">
    <property type="entry name" value="GLUTATHIONE S-TRANSFERASE-RELATED"/>
    <property type="match status" value="1"/>
</dbReference>
<reference evidence="3 4" key="1">
    <citation type="submission" date="2020-04" db="EMBL/GenBank/DDBJ databases">
        <authorList>
            <person name="De Canck E."/>
        </authorList>
    </citation>
    <scope>NUCLEOTIDE SEQUENCE [LARGE SCALE GENOMIC DNA]</scope>
    <source>
        <strain evidence="3 4">LMG 3458</strain>
    </source>
</reference>
<dbReference type="InterPro" id="IPR004045">
    <property type="entry name" value="Glutathione_S-Trfase_N"/>
</dbReference>
<gene>
    <name evidence="3" type="ORF">LMG3458_03743</name>
</gene>
<accession>A0A6S7AGB2</accession>
<dbReference type="Pfam" id="PF13409">
    <property type="entry name" value="GST_N_2"/>
    <property type="match status" value="1"/>
</dbReference>
<evidence type="ECO:0008006" key="5">
    <source>
        <dbReference type="Google" id="ProtNLM"/>
    </source>
</evidence>
<organism evidence="3 4">
    <name type="scientific">Achromobacter deleyi</name>
    <dbReference type="NCBI Taxonomy" id="1353891"/>
    <lineage>
        <taxon>Bacteria</taxon>
        <taxon>Pseudomonadati</taxon>
        <taxon>Pseudomonadota</taxon>
        <taxon>Betaproteobacteria</taxon>
        <taxon>Burkholderiales</taxon>
        <taxon>Alcaligenaceae</taxon>
        <taxon>Achromobacter</taxon>
    </lineage>
</organism>
<dbReference type="PROSITE" id="PS50404">
    <property type="entry name" value="GST_NTER"/>
    <property type="match status" value="1"/>
</dbReference>